<dbReference type="GO" id="GO:0008984">
    <property type="term" value="F:protein-glutamate methylesterase activity"/>
    <property type="evidence" value="ECO:0007669"/>
    <property type="project" value="UniProtKB-EC"/>
</dbReference>
<sequence>MAEAAVRVALLARPGNARDQLRRALAELGADLVAEGDPSELDPADVAGHSPRVVLVSLEPAIEDALERFDDLLAQPGVQVLYDDAEVTRELDGWDLARWARHLAAKLVGTDVLPPMPGGADPLPQMDFSRMEPGAPPKPADVMAGERLEDYASESVDLSEWVPAEPKLSDEPRSDDGASSASAGASDEVDLDLELDLSGLEQALAGGGDSDPAPPADDGADEDAGMDFGDSLSLEDEDSLPRLQDDAPQDFRLADEPGDEPLLADMELADGPVNFSSFSDEDAPPADALDDDVAALAAQLEAFEANDQRQQPADPTFDLSFDEPDAQAPAESAPAASPPAPAPAPAAGTSSFGGFGNLELAPMDDAPPDEPVEVAFAPVSETPPPRNSRLSLAEQDAAPSQSMHAGALLVLAGLGGPDAVRQLLAALPVNLPLPVLLYQHLDTGKHDRLVGQLSKASQMPIDLAQEGKLAFPGRVVVLPPGMGARRDGNNLAFASGGLADVLDALLPAESGVLVLSGADPALVAAVIEIHAAGGLVLAQDPSGCFDPSAAEAVAQAGAASGAPAELAARVVARWH</sequence>
<feature type="region of interest" description="Disordered" evidence="5">
    <location>
        <begin position="203"/>
        <end position="371"/>
    </location>
</feature>
<keyword evidence="1" id="KW-0378">Hydrolase</keyword>
<feature type="compositionally biased region" description="Low complexity" evidence="5">
    <location>
        <begin position="294"/>
        <end position="305"/>
    </location>
</feature>
<evidence type="ECO:0000256" key="3">
    <source>
        <dbReference type="ARBA" id="ARBA00048267"/>
    </source>
</evidence>
<feature type="domain" description="CheB-type methylesterase" evidence="6">
    <location>
        <begin position="399"/>
        <end position="481"/>
    </location>
</feature>
<feature type="region of interest" description="Disordered" evidence="5">
    <location>
        <begin position="110"/>
        <end position="187"/>
    </location>
</feature>
<protein>
    <recommendedName>
        <fullName evidence="2">protein-glutamate methylesterase</fullName>
        <ecNumber evidence="2">3.1.1.61</ecNumber>
    </recommendedName>
</protein>
<organism evidence="7 8">
    <name type="scientific">Arenimonas donghaensis DSM 18148 = HO3-R19</name>
    <dbReference type="NCBI Taxonomy" id="1121014"/>
    <lineage>
        <taxon>Bacteria</taxon>
        <taxon>Pseudomonadati</taxon>
        <taxon>Pseudomonadota</taxon>
        <taxon>Gammaproteobacteria</taxon>
        <taxon>Lysobacterales</taxon>
        <taxon>Lysobacteraceae</taxon>
        <taxon>Arenimonas</taxon>
    </lineage>
</organism>
<dbReference type="PANTHER" id="PTHR42872:SF6">
    <property type="entry name" value="PROTEIN-GLUTAMATE METHYLESTERASE_PROTEIN-GLUTAMINE GLUTAMINASE"/>
    <property type="match status" value="1"/>
</dbReference>
<dbReference type="Pfam" id="PF01339">
    <property type="entry name" value="CheB_methylest"/>
    <property type="match status" value="1"/>
</dbReference>
<dbReference type="InterPro" id="IPR035909">
    <property type="entry name" value="CheB_C"/>
</dbReference>
<feature type="compositionally biased region" description="Low complexity" evidence="5">
    <location>
        <begin position="326"/>
        <end position="335"/>
    </location>
</feature>
<evidence type="ECO:0000256" key="4">
    <source>
        <dbReference type="PROSITE-ProRule" id="PRU00050"/>
    </source>
</evidence>
<dbReference type="EC" id="3.1.1.61" evidence="2"/>
<comment type="catalytic activity">
    <reaction evidence="3">
        <text>[protein]-L-glutamate 5-O-methyl ester + H2O = L-glutamyl-[protein] + methanol + H(+)</text>
        <dbReference type="Rhea" id="RHEA:23236"/>
        <dbReference type="Rhea" id="RHEA-COMP:10208"/>
        <dbReference type="Rhea" id="RHEA-COMP:10311"/>
        <dbReference type="ChEBI" id="CHEBI:15377"/>
        <dbReference type="ChEBI" id="CHEBI:15378"/>
        <dbReference type="ChEBI" id="CHEBI:17790"/>
        <dbReference type="ChEBI" id="CHEBI:29973"/>
        <dbReference type="ChEBI" id="CHEBI:82795"/>
        <dbReference type="EC" id="3.1.1.61"/>
    </reaction>
</comment>
<evidence type="ECO:0000256" key="1">
    <source>
        <dbReference type="ARBA" id="ARBA00022801"/>
    </source>
</evidence>
<feature type="compositionally biased region" description="Acidic residues" evidence="5">
    <location>
        <begin position="279"/>
        <end position="293"/>
    </location>
</feature>
<evidence type="ECO:0000313" key="7">
    <source>
        <dbReference type="EMBL" id="KFL37215.1"/>
    </source>
</evidence>
<dbReference type="GO" id="GO:0005737">
    <property type="term" value="C:cytoplasm"/>
    <property type="evidence" value="ECO:0007669"/>
    <property type="project" value="InterPro"/>
</dbReference>
<dbReference type="GO" id="GO:0000156">
    <property type="term" value="F:phosphorelay response regulator activity"/>
    <property type="evidence" value="ECO:0007669"/>
    <property type="project" value="InterPro"/>
</dbReference>
<reference evidence="8" key="1">
    <citation type="submission" date="2013-08" db="EMBL/GenBank/DDBJ databases">
        <title>Genome sequencing of Arenimonas donghaensis.</title>
        <authorList>
            <person name="Chen F."/>
            <person name="Wang G."/>
        </authorList>
    </citation>
    <scope>NUCLEOTIDE SEQUENCE [LARGE SCALE GENOMIC DNA]</scope>
    <source>
        <strain evidence="8">HO3-R19</strain>
    </source>
</reference>
<dbReference type="AlphaFoldDB" id="A0A087MK12"/>
<dbReference type="RefSeq" id="WP_051924371.1">
    <property type="nucleotide sequence ID" value="NZ_AVCJ01000006.1"/>
</dbReference>
<name>A0A087MK12_9GAMM</name>
<evidence type="ECO:0000256" key="2">
    <source>
        <dbReference type="ARBA" id="ARBA00039140"/>
    </source>
</evidence>
<evidence type="ECO:0000313" key="8">
    <source>
        <dbReference type="Proteomes" id="UP000029085"/>
    </source>
</evidence>
<keyword evidence="8" id="KW-1185">Reference proteome</keyword>
<dbReference type="SUPFAM" id="SSF52738">
    <property type="entry name" value="Methylesterase CheB, C-terminal domain"/>
    <property type="match status" value="1"/>
</dbReference>
<evidence type="ECO:0000256" key="5">
    <source>
        <dbReference type="SAM" id="MobiDB-lite"/>
    </source>
</evidence>
<dbReference type="OrthoDB" id="9793421at2"/>
<dbReference type="PANTHER" id="PTHR42872">
    <property type="entry name" value="PROTEIN-GLUTAMATE METHYLESTERASE/PROTEIN-GLUTAMINE GLUTAMINASE"/>
    <property type="match status" value="1"/>
</dbReference>
<comment type="caution">
    <text evidence="4">Lacks conserved residue(s) required for the propagation of feature annotation.</text>
</comment>
<reference evidence="7 8" key="2">
    <citation type="journal article" date="2015" name="Stand. Genomic Sci.">
        <title>High quality draft genomic sequence of Arenimonas donghaensis DSM 18148(T).</title>
        <authorList>
            <person name="Chen F."/>
            <person name="Wang H."/>
            <person name="Cao Y."/>
            <person name="Li X."/>
            <person name="Wang G."/>
        </authorList>
    </citation>
    <scope>NUCLEOTIDE SEQUENCE [LARGE SCALE GENOMIC DNA]</scope>
    <source>
        <strain evidence="7 8">HO3-R19</strain>
    </source>
</reference>
<dbReference type="Proteomes" id="UP000029085">
    <property type="component" value="Unassembled WGS sequence"/>
</dbReference>
<accession>A0A087MK12</accession>
<gene>
    <name evidence="7" type="ORF">N788_11050</name>
</gene>
<dbReference type="PROSITE" id="PS50122">
    <property type="entry name" value="CHEB"/>
    <property type="match status" value="1"/>
</dbReference>
<dbReference type="EMBL" id="AVCJ01000006">
    <property type="protein sequence ID" value="KFL37215.1"/>
    <property type="molecule type" value="Genomic_DNA"/>
</dbReference>
<evidence type="ECO:0000259" key="6">
    <source>
        <dbReference type="PROSITE" id="PS50122"/>
    </source>
</evidence>
<feature type="compositionally biased region" description="Basic and acidic residues" evidence="5">
    <location>
        <begin position="167"/>
        <end position="176"/>
    </location>
</feature>
<dbReference type="Gene3D" id="3.40.50.180">
    <property type="entry name" value="Methylesterase CheB, C-terminal domain"/>
    <property type="match status" value="1"/>
</dbReference>
<dbReference type="PATRIC" id="fig|1121014.3.peg.965"/>
<proteinExistence type="predicted"/>
<dbReference type="GO" id="GO:0006935">
    <property type="term" value="P:chemotaxis"/>
    <property type="evidence" value="ECO:0007669"/>
    <property type="project" value="InterPro"/>
</dbReference>
<dbReference type="STRING" id="1121014.N788_11050"/>
<feature type="compositionally biased region" description="Low complexity" evidence="5">
    <location>
        <begin position="177"/>
        <end position="186"/>
    </location>
</feature>
<dbReference type="InterPro" id="IPR000673">
    <property type="entry name" value="Sig_transdc_resp-reg_Me-estase"/>
</dbReference>
<comment type="caution">
    <text evidence="7">The sequence shown here is derived from an EMBL/GenBank/DDBJ whole genome shotgun (WGS) entry which is preliminary data.</text>
</comment>